<gene>
    <name evidence="2" type="ORF">GCM10009717_32890</name>
</gene>
<organism evidence="2 3">
    <name type="scientific">Agromyces allii</name>
    <dbReference type="NCBI Taxonomy" id="393607"/>
    <lineage>
        <taxon>Bacteria</taxon>
        <taxon>Bacillati</taxon>
        <taxon>Actinomycetota</taxon>
        <taxon>Actinomycetes</taxon>
        <taxon>Micrococcales</taxon>
        <taxon>Microbacteriaceae</taxon>
        <taxon>Agromyces</taxon>
    </lineage>
</organism>
<feature type="transmembrane region" description="Helical" evidence="1">
    <location>
        <begin position="190"/>
        <end position="211"/>
    </location>
</feature>
<evidence type="ECO:0000313" key="3">
    <source>
        <dbReference type="Proteomes" id="UP001499954"/>
    </source>
</evidence>
<reference evidence="2 3" key="1">
    <citation type="journal article" date="2019" name="Int. J. Syst. Evol. Microbiol.">
        <title>The Global Catalogue of Microorganisms (GCM) 10K type strain sequencing project: providing services to taxonomists for standard genome sequencing and annotation.</title>
        <authorList>
            <consortium name="The Broad Institute Genomics Platform"/>
            <consortium name="The Broad Institute Genome Sequencing Center for Infectious Disease"/>
            <person name="Wu L."/>
            <person name="Ma J."/>
        </authorList>
    </citation>
    <scope>NUCLEOTIDE SEQUENCE [LARGE SCALE GENOMIC DNA]</scope>
    <source>
        <strain evidence="2 3">JCM 13584</strain>
    </source>
</reference>
<feature type="transmembrane region" description="Helical" evidence="1">
    <location>
        <begin position="261"/>
        <end position="284"/>
    </location>
</feature>
<dbReference type="Proteomes" id="UP001499954">
    <property type="component" value="Unassembled WGS sequence"/>
</dbReference>
<evidence type="ECO:0000313" key="2">
    <source>
        <dbReference type="EMBL" id="GAA1963519.1"/>
    </source>
</evidence>
<evidence type="ECO:0000256" key="1">
    <source>
        <dbReference type="SAM" id="Phobius"/>
    </source>
</evidence>
<protein>
    <submittedName>
        <fullName evidence="2">Uncharacterized protein</fullName>
    </submittedName>
</protein>
<accession>A0ABN2R4X6</accession>
<name>A0ABN2R4X6_9MICO</name>
<sequence>MRSNPGVTGKRGFLMSRRDIRSLARAATVLVLLLVAFVNIALPSESAVASSPSPVDYDVVCPIAEELAKTDPAAAIKLIETARATDTPAASPARRQACEDALEQALASSALSLPLELSADGACFAAAKLIEFGRPDAAKKVLEGSRSPSKTMQACSGVFEDVEAAVPASTPTPKSVGTAWDDFVKIVTPLASIGLFFLGGWAALLVLARLIAFLPHLRDQRESTKALRRESLVLGIIFLVLAPPIAWVMAVMYSADVWDQIAAFSLFLIAFGLVGAGALGRVIAAAPHLSIAVSGDGEKTVDQALVAGALLDMMGTSARGIELPVGPDLDDLSNALTELSDQKWIALLQKVWLFITNIRPWTLAISLTSAGIASVSVERNGRQIFSGQVIAADARVGEKTDEGAFTDGRRVAAFAAAILVDKMVERYPDMVPGLQGASRWRSIALQYIATKGYASRADRDASIALLGKALLADGRNLSAVVALWNRRFRYEASTNGLLEYRRLLVGFVRERTKSFFGAEETPPIVPLGIDPALAGDDLLVRALTSLCAVERNLKAMPESATVDRSDPVSALEYARFLHAMIARRDDLQIEDLAGDVRLKLARISVARLGGEAVTESEIKPYSPEVAYSLACHFAQMPPRSEVPQFSRSIQLLPLAFTIDAFKTWAEHDDPEIAPLRRLPAFQSLYPRERDARFSRPPFLFSSMRLSKVEGVASLERLADATVTPALLNELGLDEQTALRLQRAARLAVEFDHAPLDGFEWAALEVLFDHDVMTVMDLLLLANGGSTGDLSILELTEVLSEKGYSIGGSPSNRSTSMTVAAWLEKVAQALTKSPSSPASSGS</sequence>
<keyword evidence="1" id="KW-0472">Membrane</keyword>
<proteinExistence type="predicted"/>
<keyword evidence="1" id="KW-1133">Transmembrane helix</keyword>
<comment type="caution">
    <text evidence="2">The sequence shown here is derived from an EMBL/GenBank/DDBJ whole genome shotgun (WGS) entry which is preliminary data.</text>
</comment>
<keyword evidence="1" id="KW-0812">Transmembrane</keyword>
<keyword evidence="3" id="KW-1185">Reference proteome</keyword>
<dbReference type="EMBL" id="BAAAMK010000009">
    <property type="protein sequence ID" value="GAA1963519.1"/>
    <property type="molecule type" value="Genomic_DNA"/>
</dbReference>
<feature type="transmembrane region" description="Helical" evidence="1">
    <location>
        <begin position="232"/>
        <end position="255"/>
    </location>
</feature>